<evidence type="ECO:0000256" key="1">
    <source>
        <dbReference type="SAM" id="MobiDB-lite"/>
    </source>
</evidence>
<dbReference type="EnsemblPlants" id="AET6Gv20357600.10">
    <property type="protein sequence ID" value="AET6Gv20357600.10"/>
    <property type="gene ID" value="AET6Gv20357600"/>
</dbReference>
<reference evidence="2" key="4">
    <citation type="submission" date="2019-03" db="UniProtKB">
        <authorList>
            <consortium name="EnsemblPlants"/>
        </authorList>
    </citation>
    <scope>IDENTIFICATION</scope>
</reference>
<reference evidence="2" key="3">
    <citation type="journal article" date="2017" name="Nature">
        <title>Genome sequence of the progenitor of the wheat D genome Aegilops tauschii.</title>
        <authorList>
            <person name="Luo M.C."/>
            <person name="Gu Y.Q."/>
            <person name="Puiu D."/>
            <person name="Wang H."/>
            <person name="Twardziok S.O."/>
            <person name="Deal K.R."/>
            <person name="Huo N."/>
            <person name="Zhu T."/>
            <person name="Wang L."/>
            <person name="Wang Y."/>
            <person name="McGuire P.E."/>
            <person name="Liu S."/>
            <person name="Long H."/>
            <person name="Ramasamy R.K."/>
            <person name="Rodriguez J.C."/>
            <person name="Van S.L."/>
            <person name="Yuan L."/>
            <person name="Wang Z."/>
            <person name="Xia Z."/>
            <person name="Xiao L."/>
            <person name="Anderson O.D."/>
            <person name="Ouyang S."/>
            <person name="Liang Y."/>
            <person name="Zimin A.V."/>
            <person name="Pertea G."/>
            <person name="Qi P."/>
            <person name="Bennetzen J.L."/>
            <person name="Dai X."/>
            <person name="Dawson M.W."/>
            <person name="Muller H.G."/>
            <person name="Kugler K."/>
            <person name="Rivarola-Duarte L."/>
            <person name="Spannagl M."/>
            <person name="Mayer K.F.X."/>
            <person name="Lu F.H."/>
            <person name="Bevan M.W."/>
            <person name="Leroy P."/>
            <person name="Li P."/>
            <person name="You F.M."/>
            <person name="Sun Q."/>
            <person name="Liu Z."/>
            <person name="Lyons E."/>
            <person name="Wicker T."/>
            <person name="Salzberg S.L."/>
            <person name="Devos K.M."/>
            <person name="Dvorak J."/>
        </authorList>
    </citation>
    <scope>NUCLEOTIDE SEQUENCE [LARGE SCALE GENOMIC DNA]</scope>
    <source>
        <strain evidence="2">cv. AL8/78</strain>
    </source>
</reference>
<protein>
    <submittedName>
        <fullName evidence="2">Uncharacterized protein</fullName>
    </submittedName>
</protein>
<accession>A0A453NG53</accession>
<evidence type="ECO:0000313" key="2">
    <source>
        <dbReference type="EnsemblPlants" id="AET6Gv20357600.10"/>
    </source>
</evidence>
<sequence length="64" mass="6453">RAPILASSPPTRTPKAPNPTPQAANSGAWRPAACESNPRCAAGPGVPSARPRQPGPLASRPPPP</sequence>
<reference evidence="2" key="5">
    <citation type="journal article" date="2021" name="G3 (Bethesda)">
        <title>Aegilops tauschii genome assembly Aet v5.0 features greater sequence contiguity and improved annotation.</title>
        <authorList>
            <person name="Wang L."/>
            <person name="Zhu T."/>
            <person name="Rodriguez J.C."/>
            <person name="Deal K.R."/>
            <person name="Dubcovsky J."/>
            <person name="McGuire P.E."/>
            <person name="Lux T."/>
            <person name="Spannagl M."/>
            <person name="Mayer K.F.X."/>
            <person name="Baldrich P."/>
            <person name="Meyers B.C."/>
            <person name="Huo N."/>
            <person name="Gu Y.Q."/>
            <person name="Zhou H."/>
            <person name="Devos K.M."/>
            <person name="Bennetzen J.L."/>
            <person name="Unver T."/>
            <person name="Budak H."/>
            <person name="Gulick P.J."/>
            <person name="Galiba G."/>
            <person name="Kalapos B."/>
            <person name="Nelson D.R."/>
            <person name="Li P."/>
            <person name="You F.M."/>
            <person name="Luo M.C."/>
            <person name="Dvorak J."/>
        </authorList>
    </citation>
    <scope>NUCLEOTIDE SEQUENCE [LARGE SCALE GENOMIC DNA]</scope>
    <source>
        <strain evidence="2">cv. AL8/78</strain>
    </source>
</reference>
<name>A0A453NG53_AEGTS</name>
<feature type="region of interest" description="Disordered" evidence="1">
    <location>
        <begin position="1"/>
        <end position="64"/>
    </location>
</feature>
<dbReference type="Gramene" id="AET6Gv20357600.10">
    <property type="protein sequence ID" value="AET6Gv20357600.10"/>
    <property type="gene ID" value="AET6Gv20357600"/>
</dbReference>
<reference evidence="3" key="2">
    <citation type="journal article" date="2017" name="Nat. Plants">
        <title>The Aegilops tauschii genome reveals multiple impacts of transposons.</title>
        <authorList>
            <person name="Zhao G."/>
            <person name="Zou C."/>
            <person name="Li K."/>
            <person name="Wang K."/>
            <person name="Li T."/>
            <person name="Gao L."/>
            <person name="Zhang X."/>
            <person name="Wang H."/>
            <person name="Yang Z."/>
            <person name="Liu X."/>
            <person name="Jiang W."/>
            <person name="Mao L."/>
            <person name="Kong X."/>
            <person name="Jiao Y."/>
            <person name="Jia J."/>
        </authorList>
    </citation>
    <scope>NUCLEOTIDE SEQUENCE [LARGE SCALE GENOMIC DNA]</scope>
    <source>
        <strain evidence="3">cv. AL8/78</strain>
    </source>
</reference>
<keyword evidence="3" id="KW-1185">Reference proteome</keyword>
<dbReference type="AlphaFoldDB" id="A0A453NG53"/>
<evidence type="ECO:0000313" key="3">
    <source>
        <dbReference type="Proteomes" id="UP000015105"/>
    </source>
</evidence>
<organism evidence="2 3">
    <name type="scientific">Aegilops tauschii subsp. strangulata</name>
    <name type="common">Goatgrass</name>
    <dbReference type="NCBI Taxonomy" id="200361"/>
    <lineage>
        <taxon>Eukaryota</taxon>
        <taxon>Viridiplantae</taxon>
        <taxon>Streptophyta</taxon>
        <taxon>Embryophyta</taxon>
        <taxon>Tracheophyta</taxon>
        <taxon>Spermatophyta</taxon>
        <taxon>Magnoliopsida</taxon>
        <taxon>Liliopsida</taxon>
        <taxon>Poales</taxon>
        <taxon>Poaceae</taxon>
        <taxon>BOP clade</taxon>
        <taxon>Pooideae</taxon>
        <taxon>Triticodae</taxon>
        <taxon>Triticeae</taxon>
        <taxon>Triticinae</taxon>
        <taxon>Aegilops</taxon>
    </lineage>
</organism>
<reference evidence="3" key="1">
    <citation type="journal article" date="2014" name="Science">
        <title>Ancient hybridizations among the ancestral genomes of bread wheat.</title>
        <authorList>
            <consortium name="International Wheat Genome Sequencing Consortium,"/>
            <person name="Marcussen T."/>
            <person name="Sandve S.R."/>
            <person name="Heier L."/>
            <person name="Spannagl M."/>
            <person name="Pfeifer M."/>
            <person name="Jakobsen K.S."/>
            <person name="Wulff B.B."/>
            <person name="Steuernagel B."/>
            <person name="Mayer K.F."/>
            <person name="Olsen O.A."/>
        </authorList>
    </citation>
    <scope>NUCLEOTIDE SEQUENCE [LARGE SCALE GENOMIC DNA]</scope>
    <source>
        <strain evidence="3">cv. AL8/78</strain>
    </source>
</reference>
<dbReference type="Proteomes" id="UP000015105">
    <property type="component" value="Chromosome 6D"/>
</dbReference>
<proteinExistence type="predicted"/>